<dbReference type="STRING" id="768671.ThimaDRAFT_0226"/>
<gene>
    <name evidence="3" type="ORF">ThimaDRAFT_0226</name>
</gene>
<dbReference type="InterPro" id="IPR000917">
    <property type="entry name" value="Sulfatase_N"/>
</dbReference>
<dbReference type="Gene3D" id="3.40.720.10">
    <property type="entry name" value="Alkaline Phosphatase, subunit A"/>
    <property type="match status" value="1"/>
</dbReference>
<dbReference type="Gene3D" id="3.30.1120.10">
    <property type="match status" value="1"/>
</dbReference>
<keyword evidence="1" id="KW-0732">Signal</keyword>
<organism evidence="3 4">
    <name type="scientific">Thiocapsa marina 5811</name>
    <dbReference type="NCBI Taxonomy" id="768671"/>
    <lineage>
        <taxon>Bacteria</taxon>
        <taxon>Pseudomonadati</taxon>
        <taxon>Pseudomonadota</taxon>
        <taxon>Gammaproteobacteria</taxon>
        <taxon>Chromatiales</taxon>
        <taxon>Chromatiaceae</taxon>
        <taxon>Thiocapsa</taxon>
    </lineage>
</organism>
<evidence type="ECO:0000313" key="4">
    <source>
        <dbReference type="Proteomes" id="UP000005459"/>
    </source>
</evidence>
<dbReference type="EMBL" id="AFWV01000001">
    <property type="protein sequence ID" value="EGV20448.1"/>
    <property type="molecule type" value="Genomic_DNA"/>
</dbReference>
<dbReference type="Pfam" id="PF00884">
    <property type="entry name" value="Sulfatase"/>
    <property type="match status" value="1"/>
</dbReference>
<dbReference type="PANTHER" id="PTHR43751">
    <property type="entry name" value="SULFATASE"/>
    <property type="match status" value="1"/>
</dbReference>
<dbReference type="PANTHER" id="PTHR43751:SF2">
    <property type="entry name" value="SULFATASE N-TERMINAL DOMAIN-CONTAINING PROTEIN"/>
    <property type="match status" value="1"/>
</dbReference>
<dbReference type="PATRIC" id="fig|768671.3.peg.258"/>
<dbReference type="RefSeq" id="WP_007191104.1">
    <property type="nucleotide sequence ID" value="NZ_AFWV01000001.1"/>
</dbReference>
<reference evidence="3 4" key="1">
    <citation type="submission" date="2011-06" db="EMBL/GenBank/DDBJ databases">
        <title>The draft genome of Thiocapsa marina 5811.</title>
        <authorList>
            <consortium name="US DOE Joint Genome Institute (JGI-PGF)"/>
            <person name="Lucas S."/>
            <person name="Han J."/>
            <person name="Cheng J.-F."/>
            <person name="Goodwin L."/>
            <person name="Pitluck S."/>
            <person name="Peters L."/>
            <person name="Land M.L."/>
            <person name="Hauser L."/>
            <person name="Vogl K."/>
            <person name="Liu Z."/>
            <person name="Imhoff J."/>
            <person name="Thiel V."/>
            <person name="Frigaard N.-U."/>
            <person name="Bryant D."/>
            <person name="Woyke T.J."/>
        </authorList>
    </citation>
    <scope>NUCLEOTIDE SEQUENCE [LARGE SCALE GENOMIC DNA]</scope>
    <source>
        <strain evidence="3 4">5811</strain>
    </source>
</reference>
<dbReference type="Proteomes" id="UP000005459">
    <property type="component" value="Unassembled WGS sequence"/>
</dbReference>
<dbReference type="SUPFAM" id="SSF53649">
    <property type="entry name" value="Alkaline phosphatase-like"/>
    <property type="match status" value="1"/>
</dbReference>
<dbReference type="InterPro" id="IPR052701">
    <property type="entry name" value="GAG_Ulvan_Degrading_Sulfatases"/>
</dbReference>
<dbReference type="eggNOG" id="COG3119">
    <property type="taxonomic scope" value="Bacteria"/>
</dbReference>
<evidence type="ECO:0000256" key="1">
    <source>
        <dbReference type="SAM" id="SignalP"/>
    </source>
</evidence>
<dbReference type="AlphaFoldDB" id="F9U5M5"/>
<proteinExistence type="predicted"/>
<dbReference type="InterPro" id="IPR017850">
    <property type="entry name" value="Alkaline_phosphatase_core_sf"/>
</dbReference>
<name>F9U5M5_9GAMM</name>
<sequence>MTSRPTRCAATAVPALLALALAAPLHAQSPAAPPSASPAADKPNILVVWGDDIGQSNISAYTHGLVGYRTPNIDRIADEGVTFTDYYGEQSCTAGRSSFITGQSVFRTGLSKVGLPGAKEGMSEKDPTIAGLLKAQGYATGQFGKNHLGDRDEHLPTNHGFDEFLGNLYHLNAEEEPENEDYPKDPEFRKKFGPRGVIHSWAMPDGTQKIEDTGPLTKKRMETIDDETSDRALAYIEEQTKAGKPWFVWWNGTRMHFRTHVKDELRGISGQDEYADGMVEHDRHIGKFLQKLDDLGIADNTIVFYSTDNGPHYNTWPDAAATPFRGEKNTNWEGGWRVPAMVRWPGRIEPGQWNNQIVHHMDWLPTFLAIAGAPDIKDKLLTGYQANGRDYKVHLDGYDILPMLEGETDKSPRHEIFYFSDDGDLTALRYDDWKILFMEQKTPGTLRVWMDPFIPLRVPLVENLRRDPYERAEITSNTYYDWVLERAYLLVPAQAYVGRFLETFQAFPPRQEAASFSLDKVLKTLTPDGG</sequence>
<feature type="signal peptide" evidence="1">
    <location>
        <begin position="1"/>
        <end position="27"/>
    </location>
</feature>
<dbReference type="OrthoDB" id="9766107at2"/>
<feature type="chain" id="PRO_5003387543" evidence="1">
    <location>
        <begin position="28"/>
        <end position="530"/>
    </location>
</feature>
<accession>F9U5M5</accession>
<dbReference type="CDD" id="cd16142">
    <property type="entry name" value="ARS_like"/>
    <property type="match status" value="1"/>
</dbReference>
<feature type="domain" description="Sulfatase N-terminal" evidence="2">
    <location>
        <begin position="43"/>
        <end position="372"/>
    </location>
</feature>
<keyword evidence="4" id="KW-1185">Reference proteome</keyword>
<evidence type="ECO:0000313" key="3">
    <source>
        <dbReference type="EMBL" id="EGV20448.1"/>
    </source>
</evidence>
<protein>
    <submittedName>
        <fullName evidence="3">Sulfatase</fullName>
    </submittedName>
</protein>
<evidence type="ECO:0000259" key="2">
    <source>
        <dbReference type="Pfam" id="PF00884"/>
    </source>
</evidence>